<evidence type="ECO:0000256" key="3">
    <source>
        <dbReference type="SAM" id="MobiDB-lite"/>
    </source>
</evidence>
<accession>A0A5K3F384</accession>
<dbReference type="WBParaSite" id="MCU_005192-RA">
    <property type="protein sequence ID" value="MCU_005192-RA"/>
    <property type="gene ID" value="MCU_005192"/>
</dbReference>
<feature type="region of interest" description="Disordered" evidence="3">
    <location>
        <begin position="740"/>
        <end position="844"/>
    </location>
</feature>
<feature type="compositionally biased region" description="Basic and acidic residues" evidence="3">
    <location>
        <begin position="635"/>
        <end position="647"/>
    </location>
</feature>
<feature type="domain" description="PH" evidence="4">
    <location>
        <begin position="1111"/>
        <end position="1204"/>
    </location>
</feature>
<dbReference type="InterPro" id="IPR035963">
    <property type="entry name" value="FERM_2"/>
</dbReference>
<dbReference type="PRINTS" id="PR00661">
    <property type="entry name" value="ERMFAMILY"/>
</dbReference>
<feature type="region of interest" description="Disordered" evidence="3">
    <location>
        <begin position="572"/>
        <end position="702"/>
    </location>
</feature>
<feature type="compositionally biased region" description="Low complexity" evidence="3">
    <location>
        <begin position="1393"/>
        <end position="1415"/>
    </location>
</feature>
<dbReference type="SUPFAM" id="SSF48065">
    <property type="entry name" value="DBL homology domain (DH-domain)"/>
    <property type="match status" value="1"/>
</dbReference>
<dbReference type="InterPro" id="IPR000219">
    <property type="entry name" value="DH_dom"/>
</dbReference>
<dbReference type="Gene3D" id="1.20.900.10">
    <property type="entry name" value="Dbl homology (DH) domain"/>
    <property type="match status" value="1"/>
</dbReference>
<evidence type="ECO:0000259" key="6">
    <source>
        <dbReference type="PROSITE" id="PS50057"/>
    </source>
</evidence>
<dbReference type="InterPro" id="IPR041788">
    <property type="entry name" value="FARP1/FARP2/FRMD7_FERM_C"/>
</dbReference>
<dbReference type="PRINTS" id="PR00935">
    <property type="entry name" value="BAND41"/>
</dbReference>
<dbReference type="CDD" id="cd13193">
    <property type="entry name" value="FERM_C_FARP1-like"/>
    <property type="match status" value="1"/>
</dbReference>
<evidence type="ECO:0000313" key="7">
    <source>
        <dbReference type="WBParaSite" id="MCU_005192-RA"/>
    </source>
</evidence>
<evidence type="ECO:0000259" key="5">
    <source>
        <dbReference type="PROSITE" id="PS50010"/>
    </source>
</evidence>
<feature type="region of interest" description="Disordered" evidence="3">
    <location>
        <begin position="305"/>
        <end position="332"/>
    </location>
</feature>
<proteinExistence type="predicted"/>
<feature type="compositionally biased region" description="Low complexity" evidence="3">
    <location>
        <begin position="833"/>
        <end position="843"/>
    </location>
</feature>
<dbReference type="SMART" id="SM00295">
    <property type="entry name" value="B41"/>
    <property type="match status" value="1"/>
</dbReference>
<dbReference type="InterPro" id="IPR018980">
    <property type="entry name" value="FERM_PH-like_C"/>
</dbReference>
<dbReference type="Pfam" id="PF00169">
    <property type="entry name" value="PH"/>
    <property type="match status" value="1"/>
</dbReference>
<dbReference type="GO" id="GO:0005085">
    <property type="term" value="F:guanyl-nucleotide exchange factor activity"/>
    <property type="evidence" value="ECO:0007669"/>
    <property type="project" value="UniProtKB-KW"/>
</dbReference>
<dbReference type="PROSITE" id="PS50057">
    <property type="entry name" value="FERM_3"/>
    <property type="match status" value="1"/>
</dbReference>
<dbReference type="InterPro" id="IPR000798">
    <property type="entry name" value="Ez/rad/moesin-like"/>
</dbReference>
<dbReference type="SUPFAM" id="SSF50729">
    <property type="entry name" value="PH domain-like"/>
    <property type="match status" value="3"/>
</dbReference>
<evidence type="ECO:0000256" key="2">
    <source>
        <dbReference type="ARBA" id="ARBA00022737"/>
    </source>
</evidence>
<dbReference type="Pfam" id="PF09379">
    <property type="entry name" value="FERM_N"/>
    <property type="match status" value="1"/>
</dbReference>
<dbReference type="PROSITE" id="PS50010">
    <property type="entry name" value="DH_2"/>
    <property type="match status" value="1"/>
</dbReference>
<dbReference type="Pfam" id="PF09380">
    <property type="entry name" value="FERM_C"/>
    <property type="match status" value="1"/>
</dbReference>
<sequence length="1415" mass="155923">MPHTANSSNTSLKQSSKSLQVQVEMLDSTRNHFQMSPRSSGQDLYSALMERLGVLEADYFDLEYVNKDGNLCWLDHLKPLCKQHNAEKEFIFGFCVKFYAPHPNLLEDEYTRYLFALQIKRDLFRGHLQCSENTAALLAAFIVQAEIGDFLEDAFLDHSYLVGLRLVPTATPEFLDKVMECHRSLIGQTPTEADSSLLDTARKVEMYGIRLKPVKGSDGLPLNLAVSHAGLFVFQGVAKVNTFSWARIRKLSFKRKKFLIKLHPEGYDAVEFCFESRNECKSFWKQCIEHHAFFRCQTAKSSSKCKTSKGAAHSSASTGRVRNATTVPSHRSPCGTAVYSANPSQQSILSAGSITCDSNHHHHLQALSARSLPVAGALDEPPPAPLPASYVQLPTGGSLRCPQRVMLVMQRRPDGSIGGTMATAAPAPPTGSFLVMLPTTSSDQHQQQQTAWLSAIQQQKRAFSPVNGKDPGYSTLQTSVMMAAPASRNGTPLGITDAGSLYSRTLGHLPTARVVSPNILTASQTGLSTACTVIPSAQRPISGRVVYVDSATGRLISDSQLVAVPRPTNVAGGGFSSAPPSQTPTVATSPVGGPCGAAVPGEGVSNSSQDTASTSTTNVPLLVRSRPHGPPPPAPERRDSVQPRERQLSCSTLDSGVTSKSASLSRPSGDLAKIGNDDANAGRDFTLPPTPPLPEPNPAHPYPFNIIPAETDLACRRSLQASCLSLAARSTHWSCQSLVPTDDETAEETRREVYRHPSPTSRSASLHRPVVKTDRSDDAANTTQDDMVTLVNKGASSPSSSRCQSAVDQSLLTSSSPLSKSRKDDRSSRSSRRSSVSGSSRSLPKAPASVAFHLLRELTMTERTYKKDLDVVTEGFSEAIADERKDSPAVETILSKLFSLLGAVRAQAVDFLQDLESRFATWSTRLEGALKNGRHTSASGRSVSHGSDINHLDADSAAPIRVGDLFVTNLKMLQLYRSYLTETESLILDLERLVRTRVSFERKIQSFESEKSCYLPFYAFLLKPMHRLLQYRSVLERLMRHYSESNADMQDCRVAHARLLDTIQSQWDSYKRCENLYKCLEVERDLVGLQPIGASGGTDEMGPWLAKPSRQFIREGLLQKLSKKGYQQRMFFLFSDQLIYASRTNAPYLQFKVHGQFPLQDLMVEEAETALSFTVYSGNRCFVVAAPTEWQRDRWLEDISRAILAAKTTTASAPNHHRLLGQSLGLEQLATASDDTVDDDAKSERSEYSSGVASTDTGKVLHRATTSVHVCWHRSSTFSMSDILRANEYHTSGYLLRKFKNSNGWQKLWVVFTQLCMFFHKSYQDTFPLASLPLLGYTITTPSPEDNIRKEFVFKLQFKNHVYFFRDDSQTSFERWFDCLSSAAGTSSRQRVVNTRSTANSTAANTVTTTTAENK</sequence>
<evidence type="ECO:0000259" key="4">
    <source>
        <dbReference type="PROSITE" id="PS50003"/>
    </source>
</evidence>
<dbReference type="FunFam" id="1.20.80.10:FF:000005">
    <property type="entry name" value="FERM, RhoGEF and pleckstrin domain-containing protein 1"/>
    <property type="match status" value="1"/>
</dbReference>
<dbReference type="CDD" id="cd13235">
    <property type="entry name" value="PH2_FARP1-like"/>
    <property type="match status" value="1"/>
</dbReference>
<dbReference type="InterPro" id="IPR019748">
    <property type="entry name" value="FERM_central"/>
</dbReference>
<dbReference type="InterPro" id="IPR035899">
    <property type="entry name" value="DBL_dom_sf"/>
</dbReference>
<dbReference type="SUPFAM" id="SSF54236">
    <property type="entry name" value="Ubiquitin-like"/>
    <property type="match status" value="1"/>
</dbReference>
<reference evidence="7" key="1">
    <citation type="submission" date="2019-11" db="UniProtKB">
        <authorList>
            <consortium name="WormBaseParasite"/>
        </authorList>
    </citation>
    <scope>IDENTIFICATION</scope>
</reference>
<dbReference type="InterPro" id="IPR029071">
    <property type="entry name" value="Ubiquitin-like_domsf"/>
</dbReference>
<keyword evidence="2" id="KW-0677">Repeat</keyword>
<dbReference type="SMART" id="SM01196">
    <property type="entry name" value="FERM_C"/>
    <property type="match status" value="1"/>
</dbReference>
<feature type="domain" description="FERM" evidence="6">
    <location>
        <begin position="19"/>
        <end position="298"/>
    </location>
</feature>
<dbReference type="Pfam" id="PF00621">
    <property type="entry name" value="RhoGEF"/>
    <property type="match status" value="1"/>
</dbReference>
<feature type="compositionally biased region" description="Polar residues" evidence="3">
    <location>
        <begin position="648"/>
        <end position="666"/>
    </location>
</feature>
<protein>
    <submittedName>
        <fullName evidence="7">FERM domain-containing protein</fullName>
    </submittedName>
</protein>
<dbReference type="CDD" id="cd01220">
    <property type="entry name" value="PH1_FARP1-like"/>
    <property type="match status" value="1"/>
</dbReference>
<feature type="domain" description="PH" evidence="4">
    <location>
        <begin position="1288"/>
        <end position="1385"/>
    </location>
</feature>
<keyword evidence="1" id="KW-0344">Guanine-nucleotide releasing factor</keyword>
<name>A0A5K3F384_MESCO</name>
<feature type="compositionally biased region" description="Polar residues" evidence="3">
    <location>
        <begin position="314"/>
        <end position="329"/>
    </location>
</feature>
<evidence type="ECO:0000256" key="1">
    <source>
        <dbReference type="ARBA" id="ARBA00022658"/>
    </source>
</evidence>
<feature type="compositionally biased region" description="Low complexity" evidence="3">
    <location>
        <begin position="810"/>
        <end position="819"/>
    </location>
</feature>
<dbReference type="CDD" id="cd14473">
    <property type="entry name" value="FERM_B-lobe"/>
    <property type="match status" value="1"/>
</dbReference>
<dbReference type="PANTHER" id="PTHR45858:SF5">
    <property type="entry name" value="MOESIN_EZRIN_RADIXIN HOMOLOG 1"/>
    <property type="match status" value="1"/>
</dbReference>
<dbReference type="InterPro" id="IPR011993">
    <property type="entry name" value="PH-like_dom_sf"/>
</dbReference>
<dbReference type="Gene3D" id="3.10.20.90">
    <property type="entry name" value="Phosphatidylinositol 3-kinase Catalytic Subunit, Chain A, domain 1"/>
    <property type="match status" value="1"/>
</dbReference>
<dbReference type="InterPro" id="IPR014352">
    <property type="entry name" value="FERM/acyl-CoA-bd_prot_sf"/>
</dbReference>
<dbReference type="Gene3D" id="2.30.29.30">
    <property type="entry name" value="Pleckstrin-homology domain (PH domain)/Phosphotyrosine-binding domain (PTB)"/>
    <property type="match status" value="3"/>
</dbReference>
<feature type="compositionally biased region" description="Polar residues" evidence="3">
    <location>
        <begin position="605"/>
        <end position="619"/>
    </location>
</feature>
<dbReference type="Pfam" id="PF22697">
    <property type="entry name" value="SOS1_NGEF_PH"/>
    <property type="match status" value="1"/>
</dbReference>
<dbReference type="InterPro" id="IPR001849">
    <property type="entry name" value="PH_domain"/>
</dbReference>
<dbReference type="InterPro" id="IPR019749">
    <property type="entry name" value="Band_41_domain"/>
</dbReference>
<feature type="region of interest" description="Disordered" evidence="3">
    <location>
        <begin position="1391"/>
        <end position="1415"/>
    </location>
</feature>
<feature type="domain" description="DH" evidence="5">
    <location>
        <begin position="850"/>
        <end position="1069"/>
    </location>
</feature>
<organism evidence="7">
    <name type="scientific">Mesocestoides corti</name>
    <name type="common">Flatworm</name>
    <dbReference type="NCBI Taxonomy" id="53468"/>
    <lineage>
        <taxon>Eukaryota</taxon>
        <taxon>Metazoa</taxon>
        <taxon>Spiralia</taxon>
        <taxon>Lophotrochozoa</taxon>
        <taxon>Platyhelminthes</taxon>
        <taxon>Cestoda</taxon>
        <taxon>Eucestoda</taxon>
        <taxon>Cyclophyllidea</taxon>
        <taxon>Mesocestoididae</taxon>
        <taxon>Mesocestoides</taxon>
    </lineage>
</organism>
<dbReference type="SMART" id="SM00233">
    <property type="entry name" value="PH"/>
    <property type="match status" value="2"/>
</dbReference>
<dbReference type="InterPro" id="IPR055251">
    <property type="entry name" value="SOS1_NGEF_PH"/>
</dbReference>
<feature type="compositionally biased region" description="Polar residues" evidence="3">
    <location>
        <begin position="578"/>
        <end position="588"/>
    </location>
</feature>
<dbReference type="SUPFAM" id="SSF47031">
    <property type="entry name" value="Second domain of FERM"/>
    <property type="match status" value="1"/>
</dbReference>
<dbReference type="InterPro" id="IPR051835">
    <property type="entry name" value="RAC1-GEF"/>
</dbReference>
<dbReference type="PANTHER" id="PTHR45858">
    <property type="entry name" value="FERM DOMAIN CONTAINING PROTEIN"/>
    <property type="match status" value="1"/>
</dbReference>
<dbReference type="FunFam" id="2.30.29.30:FF:000002">
    <property type="entry name" value="Band 4.1-like protein 5 isoform 1"/>
    <property type="match status" value="1"/>
</dbReference>
<dbReference type="Pfam" id="PF00373">
    <property type="entry name" value="FERM_M"/>
    <property type="match status" value="1"/>
</dbReference>
<dbReference type="GO" id="GO:0008092">
    <property type="term" value="F:cytoskeletal protein binding"/>
    <property type="evidence" value="ECO:0007669"/>
    <property type="project" value="InterPro"/>
</dbReference>
<dbReference type="FunFam" id="2.30.29.30:FF:000046">
    <property type="entry name" value="FERM, RhoGEF and pleckstrin domain-containing protein 1"/>
    <property type="match status" value="1"/>
</dbReference>
<dbReference type="PROSITE" id="PS50003">
    <property type="entry name" value="PH_DOMAIN"/>
    <property type="match status" value="2"/>
</dbReference>
<dbReference type="Gene3D" id="1.20.80.10">
    <property type="match status" value="1"/>
</dbReference>
<feature type="compositionally biased region" description="Low complexity" evidence="3">
    <location>
        <begin position="590"/>
        <end position="604"/>
    </location>
</feature>
<dbReference type="InterPro" id="IPR000299">
    <property type="entry name" value="FERM_domain"/>
</dbReference>
<feature type="compositionally biased region" description="Pro residues" evidence="3">
    <location>
        <begin position="688"/>
        <end position="701"/>
    </location>
</feature>
<dbReference type="SMART" id="SM00325">
    <property type="entry name" value="RhoGEF"/>
    <property type="match status" value="1"/>
</dbReference>
<dbReference type="InterPro" id="IPR018979">
    <property type="entry name" value="FERM_N"/>
</dbReference>